<evidence type="ECO:0000256" key="6">
    <source>
        <dbReference type="ARBA" id="ARBA00023004"/>
    </source>
</evidence>
<reference evidence="11 12" key="1">
    <citation type="submission" date="2018-09" db="EMBL/GenBank/DDBJ databases">
        <authorList>
            <person name="Zhu H."/>
        </authorList>
    </citation>
    <scope>NUCLEOTIDE SEQUENCE [LARGE SCALE GENOMIC DNA]</scope>
    <source>
        <strain evidence="11 12">K2R01-6</strain>
    </source>
</reference>
<dbReference type="SUPFAM" id="SSF102114">
    <property type="entry name" value="Radical SAM enzymes"/>
    <property type="match status" value="1"/>
</dbReference>
<dbReference type="Proteomes" id="UP000286100">
    <property type="component" value="Unassembled WGS sequence"/>
</dbReference>
<organism evidence="11 12">
    <name type="scientific">Sphingomonas cavernae</name>
    <dbReference type="NCBI Taxonomy" id="2320861"/>
    <lineage>
        <taxon>Bacteria</taxon>
        <taxon>Pseudomonadati</taxon>
        <taxon>Pseudomonadota</taxon>
        <taxon>Alphaproteobacteria</taxon>
        <taxon>Sphingomonadales</taxon>
        <taxon>Sphingomonadaceae</taxon>
        <taxon>Sphingomonas</taxon>
    </lineage>
</organism>
<evidence type="ECO:0000256" key="3">
    <source>
        <dbReference type="ARBA" id="ARBA00022679"/>
    </source>
</evidence>
<protein>
    <submittedName>
        <fullName evidence="11">tRNA (N(6)-L-threonylcarbamoyladenosine(37)-C(2))-methylthiotransferase MtaB</fullName>
    </submittedName>
</protein>
<evidence type="ECO:0000256" key="5">
    <source>
        <dbReference type="ARBA" id="ARBA00022723"/>
    </source>
</evidence>
<evidence type="ECO:0000259" key="10">
    <source>
        <dbReference type="PROSITE" id="PS51918"/>
    </source>
</evidence>
<dbReference type="Gene3D" id="3.40.50.12160">
    <property type="entry name" value="Methylthiotransferase, N-terminal domain"/>
    <property type="match status" value="1"/>
</dbReference>
<dbReference type="PROSITE" id="PS01278">
    <property type="entry name" value="MTTASE_RADICAL"/>
    <property type="match status" value="1"/>
</dbReference>
<evidence type="ECO:0000256" key="1">
    <source>
        <dbReference type="ARBA" id="ARBA00001966"/>
    </source>
</evidence>
<dbReference type="PANTHER" id="PTHR11918:SF45">
    <property type="entry name" value="THREONYLCARBAMOYLADENOSINE TRNA METHYLTHIOTRANSFERASE"/>
    <property type="match status" value="1"/>
</dbReference>
<dbReference type="NCBIfam" id="TIGR01579">
    <property type="entry name" value="MiaB-like-C"/>
    <property type="match status" value="1"/>
</dbReference>
<feature type="domain" description="MTTase N-terminal" evidence="9">
    <location>
        <begin position="2"/>
        <end position="104"/>
    </location>
</feature>
<dbReference type="PROSITE" id="PS51449">
    <property type="entry name" value="MTTASE_N"/>
    <property type="match status" value="1"/>
</dbReference>
<feature type="domain" description="Radical SAM core" evidence="10">
    <location>
        <begin position="170"/>
        <end position="403"/>
    </location>
</feature>
<dbReference type="OrthoDB" id="9805215at2"/>
<evidence type="ECO:0000313" key="12">
    <source>
        <dbReference type="Proteomes" id="UP000286100"/>
    </source>
</evidence>
<feature type="region of interest" description="Disordered" evidence="8">
    <location>
        <begin position="98"/>
        <end position="149"/>
    </location>
</feature>
<dbReference type="SMART" id="SM00729">
    <property type="entry name" value="Elp3"/>
    <property type="match status" value="1"/>
</dbReference>
<keyword evidence="7" id="KW-0411">Iron-sulfur</keyword>
<dbReference type="InterPro" id="IPR058240">
    <property type="entry name" value="rSAM_sf"/>
</dbReference>
<feature type="compositionally biased region" description="Basic and acidic residues" evidence="8">
    <location>
        <begin position="110"/>
        <end position="121"/>
    </location>
</feature>
<dbReference type="Gene3D" id="3.80.30.20">
    <property type="entry name" value="tm_1862 like domain"/>
    <property type="match status" value="1"/>
</dbReference>
<dbReference type="InterPro" id="IPR020612">
    <property type="entry name" value="Methylthiotransferase_CS"/>
</dbReference>
<dbReference type="SFLD" id="SFLDS00029">
    <property type="entry name" value="Radical_SAM"/>
    <property type="match status" value="1"/>
</dbReference>
<evidence type="ECO:0000313" key="11">
    <source>
        <dbReference type="EMBL" id="RJF91026.1"/>
    </source>
</evidence>
<dbReference type="NCBIfam" id="TIGR00089">
    <property type="entry name" value="MiaB/RimO family radical SAM methylthiotransferase"/>
    <property type="match status" value="1"/>
</dbReference>
<dbReference type="GO" id="GO:0051539">
    <property type="term" value="F:4 iron, 4 sulfur cluster binding"/>
    <property type="evidence" value="ECO:0007669"/>
    <property type="project" value="UniProtKB-KW"/>
</dbReference>
<dbReference type="Pfam" id="PF04055">
    <property type="entry name" value="Radical_SAM"/>
    <property type="match status" value="1"/>
</dbReference>
<dbReference type="PANTHER" id="PTHR11918">
    <property type="entry name" value="RADICAL SAM PROTEINS"/>
    <property type="match status" value="1"/>
</dbReference>
<dbReference type="InterPro" id="IPR038135">
    <property type="entry name" value="Methylthiotransferase_N_sf"/>
</dbReference>
<evidence type="ECO:0000256" key="7">
    <source>
        <dbReference type="ARBA" id="ARBA00023014"/>
    </source>
</evidence>
<dbReference type="PROSITE" id="PS51918">
    <property type="entry name" value="RADICAL_SAM"/>
    <property type="match status" value="1"/>
</dbReference>
<dbReference type="InterPro" id="IPR006638">
    <property type="entry name" value="Elp3/MiaA/NifB-like_rSAM"/>
</dbReference>
<dbReference type="EMBL" id="QYUM01000003">
    <property type="protein sequence ID" value="RJF91026.1"/>
    <property type="molecule type" value="Genomic_DNA"/>
</dbReference>
<dbReference type="InterPro" id="IPR007197">
    <property type="entry name" value="rSAM"/>
</dbReference>
<dbReference type="AlphaFoldDB" id="A0A418WLZ9"/>
<dbReference type="Pfam" id="PF00919">
    <property type="entry name" value="UPF0004"/>
    <property type="match status" value="1"/>
</dbReference>
<keyword evidence="3 11" id="KW-0808">Transferase</keyword>
<dbReference type="InterPro" id="IPR023404">
    <property type="entry name" value="rSAM_horseshoe"/>
</dbReference>
<dbReference type="GO" id="GO:0035598">
    <property type="term" value="F:tRNA (N(6)-L-threonylcarbamoyladenosine(37)-C(2))-methylthiotransferase activity"/>
    <property type="evidence" value="ECO:0007669"/>
    <property type="project" value="TreeGrafter"/>
</dbReference>
<comment type="cofactor">
    <cofactor evidence="1">
        <name>[4Fe-4S] cluster</name>
        <dbReference type="ChEBI" id="CHEBI:49883"/>
    </cofactor>
</comment>
<keyword evidence="2" id="KW-0004">4Fe-4S</keyword>
<keyword evidence="6" id="KW-0408">Iron</keyword>
<keyword evidence="5" id="KW-0479">Metal-binding</keyword>
<dbReference type="InterPro" id="IPR013848">
    <property type="entry name" value="Methylthiotransferase_N"/>
</dbReference>
<dbReference type="InterPro" id="IPR006467">
    <property type="entry name" value="MiaB-like_bact"/>
</dbReference>
<gene>
    <name evidence="11" type="primary">mtaB</name>
    <name evidence="11" type="ORF">D3876_12820</name>
</gene>
<dbReference type="RefSeq" id="WP_119762733.1">
    <property type="nucleotide sequence ID" value="NZ_QYUM01000003.1"/>
</dbReference>
<proteinExistence type="predicted"/>
<evidence type="ECO:0000256" key="4">
    <source>
        <dbReference type="ARBA" id="ARBA00022691"/>
    </source>
</evidence>
<sequence length="461" mass="50389">MSGPELITLGCRLNIAESEAIRALVPDIDDLVIVNSCAVTAEAVRQTRQAIRRAKRARPQAQVIVTGCAAQIEPETFAAMPEVARVIGNVEKMRAESYLRPSPPLGGEGGEAKPNRERGESEAASTWESLPALSSPSPRPSPPKGGEGADIRVSDIMAVRQTAPQLASGFAEHARAFVEVQNGCDHRCTFCVIPYGRGNSRSVPAGAVVERIKALVDEGYREVVLTGVDLTSYGPDLPGSPTLGQLVERILRHVPALPRLRLSSLDSVEIDERLFDLLAHEPRIMPHIHLSLQAGDDMILKRMKRRHSRAQSVEIVQRLKKARGDLAIGADIIAGFPTETEAMFENTMALLDDCDIVYGHIFPYSPRRGTPAARMPQLDRAVIKDRARRLRDAAALRQRRWLESLMGSRQRVLIELDGQSGHAGNFARVRLAPQFRRNDTGMIMQIEITGVDGTALTGVPA</sequence>
<accession>A0A418WLZ9</accession>
<keyword evidence="4" id="KW-0949">S-adenosyl-L-methionine</keyword>
<comment type="caution">
    <text evidence="11">The sequence shown here is derived from an EMBL/GenBank/DDBJ whole genome shotgun (WGS) entry which is preliminary data.</text>
</comment>
<dbReference type="CDD" id="cd01335">
    <property type="entry name" value="Radical_SAM"/>
    <property type="match status" value="1"/>
</dbReference>
<dbReference type="InterPro" id="IPR005839">
    <property type="entry name" value="Methylthiotransferase"/>
</dbReference>
<dbReference type="SFLD" id="SFLDG01082">
    <property type="entry name" value="B12-binding_domain_containing"/>
    <property type="match status" value="1"/>
</dbReference>
<evidence type="ECO:0000259" key="9">
    <source>
        <dbReference type="PROSITE" id="PS51449"/>
    </source>
</evidence>
<evidence type="ECO:0000256" key="8">
    <source>
        <dbReference type="SAM" id="MobiDB-lite"/>
    </source>
</evidence>
<evidence type="ECO:0000256" key="2">
    <source>
        <dbReference type="ARBA" id="ARBA00022485"/>
    </source>
</evidence>
<keyword evidence="12" id="KW-1185">Reference proteome</keyword>
<name>A0A418WLZ9_9SPHN</name>
<dbReference type="GO" id="GO:0046872">
    <property type="term" value="F:metal ion binding"/>
    <property type="evidence" value="ECO:0007669"/>
    <property type="project" value="UniProtKB-KW"/>
</dbReference>